<feature type="domain" description="CSD" evidence="2">
    <location>
        <begin position="87"/>
        <end position="148"/>
    </location>
</feature>
<reference evidence="3 4" key="1">
    <citation type="submission" date="2019-11" db="EMBL/GenBank/DDBJ databases">
        <authorList>
            <person name="Zheng R.K."/>
            <person name="Sun C.M."/>
        </authorList>
    </citation>
    <scope>NUCLEOTIDE SEQUENCE [LARGE SCALE GENOMIC DNA]</scope>
    <source>
        <strain evidence="3 4">WC007</strain>
    </source>
</reference>
<dbReference type="EMBL" id="CP046401">
    <property type="protein sequence ID" value="QGY47164.1"/>
    <property type="molecule type" value="Genomic_DNA"/>
</dbReference>
<dbReference type="KEGG" id="mcos:GM418_26920"/>
<dbReference type="RefSeq" id="WP_158870762.1">
    <property type="nucleotide sequence ID" value="NZ_CP046401.1"/>
</dbReference>
<dbReference type="Gene3D" id="6.20.370.130">
    <property type="match status" value="1"/>
</dbReference>
<dbReference type="SMART" id="SM00357">
    <property type="entry name" value="CSP"/>
    <property type="match status" value="1"/>
</dbReference>
<sequence>MGRSQETFNKKEVRNKKEKKRKEKAAKRQARRETDNKSSLDDMIAYVDENGMIVDTPPDESDKTEVKLEDIEVSVPKGGSTVDEDPVKKGVVTFFNESKGYGFIKEKETRQDVFVHVNNLTEPIKEGNMVTFEIEKGQRGPTAVNVKLNK</sequence>
<dbReference type="SUPFAM" id="SSF50249">
    <property type="entry name" value="Nucleic acid-binding proteins"/>
    <property type="match status" value="1"/>
</dbReference>
<dbReference type="GO" id="GO:0005829">
    <property type="term" value="C:cytosol"/>
    <property type="evidence" value="ECO:0007669"/>
    <property type="project" value="UniProtKB-ARBA"/>
</dbReference>
<dbReference type="PROSITE" id="PS51857">
    <property type="entry name" value="CSD_2"/>
    <property type="match status" value="1"/>
</dbReference>
<dbReference type="InterPro" id="IPR011129">
    <property type="entry name" value="CSD"/>
</dbReference>
<keyword evidence="4" id="KW-1185">Reference proteome</keyword>
<protein>
    <submittedName>
        <fullName evidence="3">Cold shock domain-containing protein</fullName>
    </submittedName>
</protein>
<feature type="region of interest" description="Disordered" evidence="1">
    <location>
        <begin position="1"/>
        <end position="43"/>
    </location>
</feature>
<dbReference type="InterPro" id="IPR050181">
    <property type="entry name" value="Cold_shock_domain"/>
</dbReference>
<evidence type="ECO:0000259" key="2">
    <source>
        <dbReference type="PROSITE" id="PS51857"/>
    </source>
</evidence>
<feature type="compositionally biased region" description="Basic and acidic residues" evidence="1">
    <location>
        <begin position="31"/>
        <end position="40"/>
    </location>
</feature>
<name>A0A6I6KAG2_9BACT</name>
<dbReference type="GO" id="GO:0003676">
    <property type="term" value="F:nucleic acid binding"/>
    <property type="evidence" value="ECO:0007669"/>
    <property type="project" value="InterPro"/>
</dbReference>
<dbReference type="InterPro" id="IPR012340">
    <property type="entry name" value="NA-bd_OB-fold"/>
</dbReference>
<dbReference type="AlphaFoldDB" id="A0A6I6KAG2"/>
<dbReference type="Gene3D" id="2.40.50.140">
    <property type="entry name" value="Nucleic acid-binding proteins"/>
    <property type="match status" value="1"/>
</dbReference>
<dbReference type="CDD" id="cd04458">
    <property type="entry name" value="CSP_CDS"/>
    <property type="match status" value="1"/>
</dbReference>
<gene>
    <name evidence="3" type="ORF">GM418_26920</name>
</gene>
<organism evidence="3 4">
    <name type="scientific">Maribellus comscasis</name>
    <dbReference type="NCBI Taxonomy" id="2681766"/>
    <lineage>
        <taxon>Bacteria</taxon>
        <taxon>Pseudomonadati</taxon>
        <taxon>Bacteroidota</taxon>
        <taxon>Bacteroidia</taxon>
        <taxon>Marinilabiliales</taxon>
        <taxon>Prolixibacteraceae</taxon>
        <taxon>Maribellus</taxon>
    </lineage>
</organism>
<feature type="compositionally biased region" description="Basic residues" evidence="1">
    <location>
        <begin position="13"/>
        <end position="30"/>
    </location>
</feature>
<evidence type="ECO:0000313" key="3">
    <source>
        <dbReference type="EMBL" id="QGY47164.1"/>
    </source>
</evidence>
<evidence type="ECO:0000256" key="1">
    <source>
        <dbReference type="SAM" id="MobiDB-lite"/>
    </source>
</evidence>
<evidence type="ECO:0000313" key="4">
    <source>
        <dbReference type="Proteomes" id="UP000428260"/>
    </source>
</evidence>
<dbReference type="InterPro" id="IPR002059">
    <property type="entry name" value="CSP_DNA-bd"/>
</dbReference>
<dbReference type="Pfam" id="PF00313">
    <property type="entry name" value="CSD"/>
    <property type="match status" value="1"/>
</dbReference>
<dbReference type="PANTHER" id="PTHR11544">
    <property type="entry name" value="COLD SHOCK DOMAIN CONTAINING PROTEINS"/>
    <property type="match status" value="1"/>
</dbReference>
<dbReference type="PRINTS" id="PR00050">
    <property type="entry name" value="COLDSHOCK"/>
</dbReference>
<dbReference type="Proteomes" id="UP000428260">
    <property type="component" value="Chromosome"/>
</dbReference>
<accession>A0A6I6KAG2</accession>
<proteinExistence type="predicted"/>